<dbReference type="GO" id="GO:0005737">
    <property type="term" value="C:cytoplasm"/>
    <property type="evidence" value="ECO:0007669"/>
    <property type="project" value="UniProtKB-SubCell"/>
</dbReference>
<dbReference type="Gene3D" id="3.90.190.20">
    <property type="entry name" value="Mur ligase, C-terminal domain"/>
    <property type="match status" value="1"/>
</dbReference>
<evidence type="ECO:0000259" key="11">
    <source>
        <dbReference type="Pfam" id="PF02875"/>
    </source>
</evidence>
<evidence type="ECO:0000256" key="9">
    <source>
        <dbReference type="ARBA" id="ARBA00023316"/>
    </source>
</evidence>
<evidence type="ECO:0000256" key="10">
    <source>
        <dbReference type="RuleBase" id="RU004136"/>
    </source>
</evidence>
<keyword evidence="14" id="KW-1185">Reference proteome</keyword>
<dbReference type="SUPFAM" id="SSF53623">
    <property type="entry name" value="MurD-like peptide ligases, catalytic domain"/>
    <property type="match status" value="1"/>
</dbReference>
<keyword evidence="1" id="KW-0963">Cytoplasm</keyword>
<dbReference type="InterPro" id="IPR036565">
    <property type="entry name" value="Mur-like_cat_sf"/>
</dbReference>
<keyword evidence="6 10" id="KW-0133">Cell shape</keyword>
<dbReference type="InterPro" id="IPR004101">
    <property type="entry name" value="Mur_ligase_C"/>
</dbReference>
<dbReference type="EMBL" id="CABWIB010000001">
    <property type="protein sequence ID" value="VWL85798.1"/>
    <property type="molecule type" value="Genomic_DNA"/>
</dbReference>
<feature type="domain" description="Mur ligase central" evidence="12">
    <location>
        <begin position="95"/>
        <end position="259"/>
    </location>
</feature>
<evidence type="ECO:0000256" key="1">
    <source>
        <dbReference type="ARBA" id="ARBA00022490"/>
    </source>
</evidence>
<dbReference type="SUPFAM" id="SSF63418">
    <property type="entry name" value="MurE/MurF N-terminal domain"/>
    <property type="match status" value="1"/>
</dbReference>
<dbReference type="InterPro" id="IPR051046">
    <property type="entry name" value="MurCDEF_CellWall_CoF430Synth"/>
</dbReference>
<evidence type="ECO:0000256" key="7">
    <source>
        <dbReference type="ARBA" id="ARBA00022984"/>
    </source>
</evidence>
<dbReference type="UniPathway" id="UPA00219"/>
<evidence type="ECO:0000256" key="6">
    <source>
        <dbReference type="ARBA" id="ARBA00022960"/>
    </source>
</evidence>
<keyword evidence="5" id="KW-0067">ATP-binding</keyword>
<evidence type="ECO:0000256" key="3">
    <source>
        <dbReference type="ARBA" id="ARBA00022618"/>
    </source>
</evidence>
<accession>A0A6I8ME12</accession>
<dbReference type="Pfam" id="PF08245">
    <property type="entry name" value="Mur_ligase_M"/>
    <property type="match status" value="1"/>
</dbReference>
<keyword evidence="2 13" id="KW-0436">Ligase</keyword>
<name>A0A6I8ME12_9FUSO</name>
<evidence type="ECO:0000256" key="2">
    <source>
        <dbReference type="ARBA" id="ARBA00022598"/>
    </source>
</evidence>
<dbReference type="InterPro" id="IPR013221">
    <property type="entry name" value="Mur_ligase_cen"/>
</dbReference>
<keyword evidence="4" id="KW-0547">Nucleotide-binding</keyword>
<dbReference type="RefSeq" id="WP_197271511.1">
    <property type="nucleotide sequence ID" value="NZ_CABWIB010000001.1"/>
</dbReference>
<feature type="domain" description="Mur ligase C-terminal" evidence="11">
    <location>
        <begin position="280"/>
        <end position="359"/>
    </location>
</feature>
<dbReference type="PANTHER" id="PTHR43024">
    <property type="entry name" value="UDP-N-ACETYLMURAMOYL-TRIPEPTIDE--D-ALANYL-D-ALANINE LIGASE"/>
    <property type="match status" value="1"/>
</dbReference>
<dbReference type="PANTHER" id="PTHR43024:SF1">
    <property type="entry name" value="UDP-N-ACETYLMURAMOYL-TRIPEPTIDE--D-ALANYL-D-ALANINE LIGASE"/>
    <property type="match status" value="1"/>
</dbReference>
<keyword evidence="8 10" id="KW-0131">Cell cycle</keyword>
<dbReference type="GO" id="GO:0051301">
    <property type="term" value="P:cell division"/>
    <property type="evidence" value="ECO:0007669"/>
    <property type="project" value="UniProtKB-KW"/>
</dbReference>
<dbReference type="SUPFAM" id="SSF53244">
    <property type="entry name" value="MurD-like peptide ligases, peptide-binding domain"/>
    <property type="match status" value="1"/>
</dbReference>
<dbReference type="Gene3D" id="3.40.1190.10">
    <property type="entry name" value="Mur-like, catalytic domain"/>
    <property type="match status" value="1"/>
</dbReference>
<sequence length="406" mass="46420">MNKSEILNKLLNTNYIFSGRISIDSRDIESGDIFFAINKGNEYIKEAIDKNAFVVYDKKSDIEYKNALYVKDTVSFMQELAREYRKYLKAVVIAITGSNGKTTTKDILASLLSAYKTSGNYNNHIGLPYTLLNADLDSKYIVLELGMSHVGEIDLLASICKPDYSIIVNIGDSHIEFLKTRQKIFEAKSEIIKHTKNKVVVNNEDEYLTQLSGNNILKVNTKDVLIDDLGTSFFYNNKKYHINLYGKHNAINASLCIEVLNQLNVKVDLEKLNNLKISKMRFEIVKKDENIYINDSYNAAPKSMECSLLSLNEIFKDKEKVLILADMLELGENEVKYHKDLKNILEKITYKKLYLYGPLMSNIDISATKTNDLLSIKKEISMLKDKVIFLKGSRGMRLEKIMESDK</sequence>
<evidence type="ECO:0000313" key="14">
    <source>
        <dbReference type="Proteomes" id="UP000419017"/>
    </source>
</evidence>
<proteinExistence type="predicted"/>
<evidence type="ECO:0000256" key="8">
    <source>
        <dbReference type="ARBA" id="ARBA00023306"/>
    </source>
</evidence>
<reference evidence="13 14" key="1">
    <citation type="submission" date="2019-10" db="EMBL/GenBank/DDBJ databases">
        <authorList>
            <person name="Blom J."/>
        </authorList>
    </citation>
    <scope>NUCLEOTIDE SEQUENCE [LARGE SCALE GENOMIC DNA]</scope>
    <source>
        <strain evidence="13 14">ES3154-GLU</strain>
    </source>
</reference>
<dbReference type="GO" id="GO:0009252">
    <property type="term" value="P:peptidoglycan biosynthetic process"/>
    <property type="evidence" value="ECO:0007669"/>
    <property type="project" value="UniProtKB-UniPathway"/>
</dbReference>
<evidence type="ECO:0000259" key="12">
    <source>
        <dbReference type="Pfam" id="PF08245"/>
    </source>
</evidence>
<keyword evidence="7 10" id="KW-0573">Peptidoglycan synthesis</keyword>
<keyword evidence="3 10" id="KW-0132">Cell division</keyword>
<dbReference type="EC" id="6.3.2.10" evidence="10"/>
<dbReference type="GO" id="GO:0005524">
    <property type="term" value="F:ATP binding"/>
    <property type="evidence" value="ECO:0007669"/>
    <property type="project" value="UniProtKB-KW"/>
</dbReference>
<dbReference type="GO" id="GO:0071555">
    <property type="term" value="P:cell wall organization"/>
    <property type="evidence" value="ECO:0007669"/>
    <property type="project" value="UniProtKB-KW"/>
</dbReference>
<dbReference type="GO" id="GO:0047480">
    <property type="term" value="F:UDP-N-acetylmuramoyl-tripeptide-D-alanyl-D-alanine ligase activity"/>
    <property type="evidence" value="ECO:0007669"/>
    <property type="project" value="UniProtKB-EC"/>
</dbReference>
<comment type="catalytic activity">
    <reaction evidence="10">
        <text>D-alanyl-D-alanine + UDP-N-acetyl-alpha-D-muramoyl-L-alanyl-gamma-D-glutamyl-meso-2,6-diaminopimelate + ATP = UDP-N-acetyl-alpha-D-muramoyl-L-alanyl-gamma-D-glutamyl-meso-2,6-diaminopimeloyl-D-alanyl-D-alanine + ADP + phosphate + H(+)</text>
        <dbReference type="Rhea" id="RHEA:28374"/>
        <dbReference type="ChEBI" id="CHEBI:15378"/>
        <dbReference type="ChEBI" id="CHEBI:30616"/>
        <dbReference type="ChEBI" id="CHEBI:43474"/>
        <dbReference type="ChEBI" id="CHEBI:57822"/>
        <dbReference type="ChEBI" id="CHEBI:61386"/>
        <dbReference type="ChEBI" id="CHEBI:83905"/>
        <dbReference type="ChEBI" id="CHEBI:456216"/>
        <dbReference type="EC" id="6.3.2.10"/>
    </reaction>
</comment>
<dbReference type="GO" id="GO:0008360">
    <property type="term" value="P:regulation of cell shape"/>
    <property type="evidence" value="ECO:0007669"/>
    <property type="project" value="UniProtKB-KW"/>
</dbReference>
<dbReference type="Gene3D" id="3.40.1390.10">
    <property type="entry name" value="MurE/MurF, N-terminal domain"/>
    <property type="match status" value="1"/>
</dbReference>
<dbReference type="NCBIfam" id="TIGR01143">
    <property type="entry name" value="murF"/>
    <property type="match status" value="1"/>
</dbReference>
<dbReference type="Proteomes" id="UP000419017">
    <property type="component" value="Unassembled WGS sequence"/>
</dbReference>
<dbReference type="InterPro" id="IPR005863">
    <property type="entry name" value="UDP-N-AcMur_synth"/>
</dbReference>
<gene>
    <name evidence="13" type="ORF">OMES3154_01086</name>
</gene>
<dbReference type="InterPro" id="IPR035911">
    <property type="entry name" value="MurE/MurF_N"/>
</dbReference>
<dbReference type="InterPro" id="IPR036615">
    <property type="entry name" value="Mur_ligase_C_dom_sf"/>
</dbReference>
<organism evidence="13 14">
    <name type="scientific">Oceanivirga miroungae</name>
    <dbReference type="NCBI Taxonomy" id="1130046"/>
    <lineage>
        <taxon>Bacteria</taxon>
        <taxon>Fusobacteriati</taxon>
        <taxon>Fusobacteriota</taxon>
        <taxon>Fusobacteriia</taxon>
        <taxon>Fusobacteriales</taxon>
        <taxon>Leptotrichiaceae</taxon>
        <taxon>Oceanivirga</taxon>
    </lineage>
</organism>
<dbReference type="AlphaFoldDB" id="A0A6I8ME12"/>
<dbReference type="Pfam" id="PF02875">
    <property type="entry name" value="Mur_ligase_C"/>
    <property type="match status" value="1"/>
</dbReference>
<evidence type="ECO:0000256" key="4">
    <source>
        <dbReference type="ARBA" id="ARBA00022741"/>
    </source>
</evidence>
<comment type="pathway">
    <text evidence="10">Cell wall biogenesis; peptidoglycan biosynthesis.</text>
</comment>
<evidence type="ECO:0000313" key="13">
    <source>
        <dbReference type="EMBL" id="VWL85798.1"/>
    </source>
</evidence>
<evidence type="ECO:0000256" key="5">
    <source>
        <dbReference type="ARBA" id="ARBA00022840"/>
    </source>
</evidence>
<keyword evidence="9 10" id="KW-0961">Cell wall biogenesis/degradation</keyword>
<comment type="subcellular location">
    <subcellularLocation>
        <location evidence="10">Cytoplasm</location>
    </subcellularLocation>
</comment>
<comment type="function">
    <text evidence="10">Involved in cell wall formation. Catalyzes the final step in the synthesis of UDP-N-acetylmuramoyl-pentapeptide, the precursor of murein.</text>
</comment>
<protein>
    <recommendedName>
        <fullName evidence="10">UDP-N-acetylmuramoyl-tripeptide--D-alanyl-D-alanine ligase</fullName>
        <ecNumber evidence="10">6.3.2.10</ecNumber>
    </recommendedName>
</protein>